<organism evidence="2 3">
    <name type="scientific">Mycena belliarum</name>
    <dbReference type="NCBI Taxonomy" id="1033014"/>
    <lineage>
        <taxon>Eukaryota</taxon>
        <taxon>Fungi</taxon>
        <taxon>Dikarya</taxon>
        <taxon>Basidiomycota</taxon>
        <taxon>Agaricomycotina</taxon>
        <taxon>Agaricomycetes</taxon>
        <taxon>Agaricomycetidae</taxon>
        <taxon>Agaricales</taxon>
        <taxon>Marasmiineae</taxon>
        <taxon>Mycenaceae</taxon>
        <taxon>Mycena</taxon>
    </lineage>
</organism>
<feature type="region of interest" description="Disordered" evidence="1">
    <location>
        <begin position="29"/>
        <end position="135"/>
    </location>
</feature>
<feature type="compositionally biased region" description="Polar residues" evidence="1">
    <location>
        <begin position="201"/>
        <end position="217"/>
    </location>
</feature>
<feature type="compositionally biased region" description="Basic and acidic residues" evidence="1">
    <location>
        <begin position="183"/>
        <end position="194"/>
    </location>
</feature>
<sequence>MAQVDTRVPTPALASCNARTHRLLIGCHPSRHAADPNTAKQASDATSPHSGQRIRTALNKKSTRGGATRGKPGGGDDEREAWHPPTKCAAVRDDKRAGVSQQPAHRRAGVGKQEKPATTFSDDGSRRETEEARYRGFASGTASTCRRLALACETRRGGRETNEACHDGGTTRAQVSGSSLRHKGVDKQIDDDRCGVFAGGETTSTHAPPQPATQGWW</sequence>
<feature type="compositionally biased region" description="Basic and acidic residues" evidence="1">
    <location>
        <begin position="123"/>
        <end position="134"/>
    </location>
</feature>
<feature type="compositionally biased region" description="Polar residues" evidence="1">
    <location>
        <begin position="38"/>
        <end position="50"/>
    </location>
</feature>
<gene>
    <name evidence="2" type="ORF">B0H15DRAFT_943997</name>
</gene>
<dbReference type="EMBL" id="JARJCN010000005">
    <property type="protein sequence ID" value="KAJ7100703.1"/>
    <property type="molecule type" value="Genomic_DNA"/>
</dbReference>
<name>A0AAD6UJ60_9AGAR</name>
<keyword evidence="3" id="KW-1185">Reference proteome</keyword>
<proteinExistence type="predicted"/>
<protein>
    <submittedName>
        <fullName evidence="2">Uncharacterized protein</fullName>
    </submittedName>
</protein>
<dbReference type="Proteomes" id="UP001222325">
    <property type="component" value="Unassembled WGS sequence"/>
</dbReference>
<evidence type="ECO:0000256" key="1">
    <source>
        <dbReference type="SAM" id="MobiDB-lite"/>
    </source>
</evidence>
<evidence type="ECO:0000313" key="3">
    <source>
        <dbReference type="Proteomes" id="UP001222325"/>
    </source>
</evidence>
<feature type="region of interest" description="Disordered" evidence="1">
    <location>
        <begin position="159"/>
        <end position="217"/>
    </location>
</feature>
<accession>A0AAD6UJ60</accession>
<reference evidence="2" key="1">
    <citation type="submission" date="2023-03" db="EMBL/GenBank/DDBJ databases">
        <title>Massive genome expansion in bonnet fungi (Mycena s.s.) driven by repeated elements and novel gene families across ecological guilds.</title>
        <authorList>
            <consortium name="Lawrence Berkeley National Laboratory"/>
            <person name="Harder C.B."/>
            <person name="Miyauchi S."/>
            <person name="Viragh M."/>
            <person name="Kuo A."/>
            <person name="Thoen E."/>
            <person name="Andreopoulos B."/>
            <person name="Lu D."/>
            <person name="Skrede I."/>
            <person name="Drula E."/>
            <person name="Henrissat B."/>
            <person name="Morin E."/>
            <person name="Kohler A."/>
            <person name="Barry K."/>
            <person name="LaButti K."/>
            <person name="Morin E."/>
            <person name="Salamov A."/>
            <person name="Lipzen A."/>
            <person name="Mereny Z."/>
            <person name="Hegedus B."/>
            <person name="Baldrian P."/>
            <person name="Stursova M."/>
            <person name="Weitz H."/>
            <person name="Taylor A."/>
            <person name="Grigoriev I.V."/>
            <person name="Nagy L.G."/>
            <person name="Martin F."/>
            <person name="Kauserud H."/>
        </authorList>
    </citation>
    <scope>NUCLEOTIDE SEQUENCE</scope>
    <source>
        <strain evidence="2">CBHHK173m</strain>
    </source>
</reference>
<dbReference type="AlphaFoldDB" id="A0AAD6UJ60"/>
<comment type="caution">
    <text evidence="2">The sequence shown here is derived from an EMBL/GenBank/DDBJ whole genome shotgun (WGS) entry which is preliminary data.</text>
</comment>
<evidence type="ECO:0000313" key="2">
    <source>
        <dbReference type="EMBL" id="KAJ7100703.1"/>
    </source>
</evidence>